<evidence type="ECO:0000256" key="3">
    <source>
        <dbReference type="ARBA" id="ARBA00023125"/>
    </source>
</evidence>
<dbReference type="PANTHER" id="PTHR30055:SF151">
    <property type="entry name" value="TRANSCRIPTIONAL REGULATORY PROTEIN"/>
    <property type="match status" value="1"/>
</dbReference>
<feature type="DNA-binding region" description="H-T-H motif" evidence="5">
    <location>
        <begin position="29"/>
        <end position="48"/>
    </location>
</feature>
<evidence type="ECO:0000256" key="2">
    <source>
        <dbReference type="ARBA" id="ARBA00023015"/>
    </source>
</evidence>
<dbReference type="PRINTS" id="PR00400">
    <property type="entry name" value="TETREPRESSOR"/>
</dbReference>
<evidence type="ECO:0000259" key="6">
    <source>
        <dbReference type="PROSITE" id="PS50977"/>
    </source>
</evidence>
<feature type="domain" description="HTH tetR-type" evidence="6">
    <location>
        <begin position="6"/>
        <end position="66"/>
    </location>
</feature>
<dbReference type="InterPro" id="IPR003012">
    <property type="entry name" value="Tet_transcr_reg_TetR"/>
</dbReference>
<dbReference type="PROSITE" id="PS50977">
    <property type="entry name" value="HTH_TETR_2"/>
    <property type="match status" value="1"/>
</dbReference>
<name>A0ABP6XP10_9PSEU</name>
<dbReference type="PANTHER" id="PTHR30055">
    <property type="entry name" value="HTH-TYPE TRANSCRIPTIONAL REGULATOR RUTR"/>
    <property type="match status" value="1"/>
</dbReference>
<evidence type="ECO:0000256" key="4">
    <source>
        <dbReference type="ARBA" id="ARBA00023163"/>
    </source>
</evidence>
<keyword evidence="8" id="KW-1185">Reference proteome</keyword>
<evidence type="ECO:0000313" key="7">
    <source>
        <dbReference type="EMBL" id="GAA3569342.1"/>
    </source>
</evidence>
<dbReference type="Gene3D" id="1.10.357.10">
    <property type="entry name" value="Tetracycline Repressor, domain 2"/>
    <property type="match status" value="1"/>
</dbReference>
<dbReference type="InterPro" id="IPR009057">
    <property type="entry name" value="Homeodomain-like_sf"/>
</dbReference>
<keyword evidence="3 5" id="KW-0238">DNA-binding</keyword>
<protein>
    <submittedName>
        <fullName evidence="7">TetR/AcrR family transcriptional regulator C-terminal domain-containing protein</fullName>
    </submittedName>
</protein>
<dbReference type="InterPro" id="IPR036271">
    <property type="entry name" value="Tet_transcr_reg_TetR-rel_C_sf"/>
</dbReference>
<dbReference type="InterPro" id="IPR050109">
    <property type="entry name" value="HTH-type_TetR-like_transc_reg"/>
</dbReference>
<organism evidence="7 8">
    <name type="scientific">Amycolatopsis ultiminotia</name>
    <dbReference type="NCBI Taxonomy" id="543629"/>
    <lineage>
        <taxon>Bacteria</taxon>
        <taxon>Bacillati</taxon>
        <taxon>Actinomycetota</taxon>
        <taxon>Actinomycetes</taxon>
        <taxon>Pseudonocardiales</taxon>
        <taxon>Pseudonocardiaceae</taxon>
        <taxon>Amycolatopsis</taxon>
    </lineage>
</organism>
<keyword evidence="1" id="KW-0678">Repressor</keyword>
<sequence length="222" mass="24566">MANAERLDRERVIKAAVELLDSDGLDALSTRRLGTVLNSSPNVMYWHVGSMENLVGLATDQVFAELTLAIEGASWRDDLAQTARDLRLLFSRHPWLTEAFSTHPRIHGPAIVRFQNHLLQVCSRAGFEGFDLDWAGASVFTQVLGDAWGRTPSPMPKDRTTTPTEIVEQVRGDLADYPLLLERYEALANADPGTVDEASFEFGLTVLLDGLQARLNQRPPAP</sequence>
<gene>
    <name evidence="7" type="ORF">GCM10022222_61920</name>
</gene>
<comment type="caution">
    <text evidence="7">The sequence shown here is derived from an EMBL/GenBank/DDBJ whole genome shotgun (WGS) entry which is preliminary data.</text>
</comment>
<evidence type="ECO:0000313" key="8">
    <source>
        <dbReference type="Proteomes" id="UP001500689"/>
    </source>
</evidence>
<dbReference type="InterPro" id="IPR001647">
    <property type="entry name" value="HTH_TetR"/>
</dbReference>
<dbReference type="Pfam" id="PF02909">
    <property type="entry name" value="TetR_C_1"/>
    <property type="match status" value="1"/>
</dbReference>
<dbReference type="SUPFAM" id="SSF48498">
    <property type="entry name" value="Tetracyclin repressor-like, C-terminal domain"/>
    <property type="match status" value="1"/>
</dbReference>
<proteinExistence type="predicted"/>
<reference evidence="8" key="1">
    <citation type="journal article" date="2019" name="Int. J. Syst. Evol. Microbiol.">
        <title>The Global Catalogue of Microorganisms (GCM) 10K type strain sequencing project: providing services to taxonomists for standard genome sequencing and annotation.</title>
        <authorList>
            <consortium name="The Broad Institute Genomics Platform"/>
            <consortium name="The Broad Institute Genome Sequencing Center for Infectious Disease"/>
            <person name="Wu L."/>
            <person name="Ma J."/>
        </authorList>
    </citation>
    <scope>NUCLEOTIDE SEQUENCE [LARGE SCALE GENOMIC DNA]</scope>
    <source>
        <strain evidence="8">JCM 16898</strain>
    </source>
</reference>
<keyword evidence="2" id="KW-0805">Transcription regulation</keyword>
<dbReference type="SUPFAM" id="SSF46689">
    <property type="entry name" value="Homeodomain-like"/>
    <property type="match status" value="1"/>
</dbReference>
<evidence type="ECO:0000256" key="5">
    <source>
        <dbReference type="PROSITE-ProRule" id="PRU00335"/>
    </source>
</evidence>
<dbReference type="Proteomes" id="UP001500689">
    <property type="component" value="Unassembled WGS sequence"/>
</dbReference>
<dbReference type="EMBL" id="BAAAZN010000015">
    <property type="protein sequence ID" value="GAA3569342.1"/>
    <property type="molecule type" value="Genomic_DNA"/>
</dbReference>
<evidence type="ECO:0000256" key="1">
    <source>
        <dbReference type="ARBA" id="ARBA00022491"/>
    </source>
</evidence>
<dbReference type="InterPro" id="IPR004111">
    <property type="entry name" value="Repressor_TetR_C"/>
</dbReference>
<accession>A0ABP6XP10</accession>
<dbReference type="RefSeq" id="WP_344866124.1">
    <property type="nucleotide sequence ID" value="NZ_BAAAZN010000015.1"/>
</dbReference>
<keyword evidence="4" id="KW-0804">Transcription</keyword>